<accession>A0ABV9NP03</accession>
<proteinExistence type="predicted"/>
<evidence type="ECO:0000313" key="4">
    <source>
        <dbReference type="Proteomes" id="UP001595892"/>
    </source>
</evidence>
<comment type="caution">
    <text evidence="3">The sequence shown here is derived from an EMBL/GenBank/DDBJ whole genome shotgun (WGS) entry which is preliminary data.</text>
</comment>
<keyword evidence="2" id="KW-0732">Signal</keyword>
<evidence type="ECO:0000313" key="3">
    <source>
        <dbReference type="EMBL" id="MFC4728298.1"/>
    </source>
</evidence>
<organism evidence="3 4">
    <name type="scientific">Coralloluteibacterium thermophilum</name>
    <dbReference type="NCBI Taxonomy" id="2707049"/>
    <lineage>
        <taxon>Bacteria</taxon>
        <taxon>Pseudomonadati</taxon>
        <taxon>Pseudomonadota</taxon>
        <taxon>Gammaproteobacteria</taxon>
        <taxon>Lysobacterales</taxon>
        <taxon>Lysobacteraceae</taxon>
        <taxon>Coralloluteibacterium</taxon>
    </lineage>
</organism>
<feature type="signal peptide" evidence="2">
    <location>
        <begin position="1"/>
        <end position="42"/>
    </location>
</feature>
<feature type="chain" id="PRO_5045534992" evidence="2">
    <location>
        <begin position="43"/>
        <end position="462"/>
    </location>
</feature>
<keyword evidence="4" id="KW-1185">Reference proteome</keyword>
<dbReference type="EMBL" id="JBHSGG010000024">
    <property type="protein sequence ID" value="MFC4728298.1"/>
    <property type="molecule type" value="Genomic_DNA"/>
</dbReference>
<sequence length="462" mass="49840">MQTAFMPAKARWWSRGSGTRPALRRPVAALVLGLAAAVPAHAADCEASLLRELGWRIEERPQPLATIAGGLPCARADLAEAQAAGDLRIVLPAGSDPALRARTLRAALADPATRCAYGFLLGDATRRAAERLQANPGYRFSALQLGWIGFGAGGARSQGWERTRSFGRRYQPSGSHLAAIETFYSGRVRSECGVGRQVAQLATLAELFGPAFETEFTAGELSIGTFVSLHDSDSVLLGRAAGDVLGDAKARRAAALGPQALVGLPGFVEHVFDRDSLDDINNQAENFVVTAVAPEAAAALRRHGGFEHYDRINREVWRLAQDLAPPGRRGFERLLYERDPRLRAGLDAEAAAVVARIDALLDDPFYRGFEIYVHPMGIRPIGYHIVRLLDRNPRTPYATELVLHNMHTTLFRRWMAWRLRTCGMAEDAAVRLAAEAIPHSGRTGFGPAPAPAPAPAGGAAVQ</sequence>
<gene>
    <name evidence="3" type="ORF">ACFO3Q_08960</name>
</gene>
<protein>
    <submittedName>
        <fullName evidence="3">Uncharacterized protein</fullName>
    </submittedName>
</protein>
<evidence type="ECO:0000256" key="2">
    <source>
        <dbReference type="SAM" id="SignalP"/>
    </source>
</evidence>
<evidence type="ECO:0000256" key="1">
    <source>
        <dbReference type="SAM" id="MobiDB-lite"/>
    </source>
</evidence>
<dbReference type="Proteomes" id="UP001595892">
    <property type="component" value="Unassembled WGS sequence"/>
</dbReference>
<name>A0ABV9NP03_9GAMM</name>
<feature type="region of interest" description="Disordered" evidence="1">
    <location>
        <begin position="443"/>
        <end position="462"/>
    </location>
</feature>
<reference evidence="4" key="1">
    <citation type="journal article" date="2019" name="Int. J. Syst. Evol. Microbiol.">
        <title>The Global Catalogue of Microorganisms (GCM) 10K type strain sequencing project: providing services to taxonomists for standard genome sequencing and annotation.</title>
        <authorList>
            <consortium name="The Broad Institute Genomics Platform"/>
            <consortium name="The Broad Institute Genome Sequencing Center for Infectious Disease"/>
            <person name="Wu L."/>
            <person name="Ma J."/>
        </authorList>
    </citation>
    <scope>NUCLEOTIDE SEQUENCE [LARGE SCALE GENOMIC DNA]</scope>
    <source>
        <strain evidence="4">CGMCC 1.13574</strain>
    </source>
</reference>